<keyword evidence="1" id="KW-0175">Coiled coil</keyword>
<feature type="compositionally biased region" description="Basic and acidic residues" evidence="2">
    <location>
        <begin position="185"/>
        <end position="199"/>
    </location>
</feature>
<feature type="compositionally biased region" description="Polar residues" evidence="2">
    <location>
        <begin position="151"/>
        <end position="160"/>
    </location>
</feature>
<feature type="region of interest" description="Disordered" evidence="2">
    <location>
        <begin position="108"/>
        <end position="207"/>
    </location>
</feature>
<feature type="compositionally biased region" description="Basic residues" evidence="2">
    <location>
        <begin position="1"/>
        <end position="16"/>
    </location>
</feature>
<dbReference type="EMBL" id="GALX01005302">
    <property type="protein sequence ID" value="JAB63164.1"/>
    <property type="molecule type" value="Transcribed_RNA"/>
</dbReference>
<name>V5GGR1_ANOGL</name>
<proteinExistence type="predicted"/>
<accession>V5GGR1</accession>
<protein>
    <submittedName>
        <fullName evidence="3">Uncharacterized protein</fullName>
    </submittedName>
</protein>
<reference evidence="3" key="1">
    <citation type="submission" date="2013-07" db="EMBL/GenBank/DDBJ databases">
        <title>Midgut Transcriptome Profiling of Anoplphora glabripennis, a Lignocellulose Degrading, Wood-Boring Cerambycid.</title>
        <authorList>
            <person name="Scully E.D."/>
            <person name="Hoover K."/>
            <person name="Carlson J.E."/>
            <person name="Tien M."/>
            <person name="Geib S.M."/>
        </authorList>
    </citation>
    <scope>NUCLEOTIDE SEQUENCE</scope>
</reference>
<evidence type="ECO:0000256" key="2">
    <source>
        <dbReference type="SAM" id="MobiDB-lite"/>
    </source>
</evidence>
<evidence type="ECO:0000256" key="1">
    <source>
        <dbReference type="SAM" id="Coils"/>
    </source>
</evidence>
<dbReference type="AlphaFoldDB" id="V5GGR1"/>
<feature type="region of interest" description="Disordered" evidence="2">
    <location>
        <begin position="1"/>
        <end position="25"/>
    </location>
</feature>
<evidence type="ECO:0000313" key="3">
    <source>
        <dbReference type="EMBL" id="JAB63164.1"/>
    </source>
</evidence>
<feature type="compositionally biased region" description="Basic and acidic residues" evidence="2">
    <location>
        <begin position="119"/>
        <end position="134"/>
    </location>
</feature>
<feature type="coiled-coil region" evidence="1">
    <location>
        <begin position="258"/>
        <end position="285"/>
    </location>
</feature>
<sequence>MMGLKRGRKQRGGKRPAVREPQPLPVLTPAQRILQRQWLQPAVSEVPPNVRLPQGTEIALVPVAKRPKTATNPGTRREAAVVADGNGGGSRGRAISYRVCTVVPPLLSPMSSNHDEEEADHRGQVMEKSEEKARSKMAVPTATMEGEQANMAASPSSTREAPSGTEDPVPSIALITTTAQVHVPAEPRRERAEPRRERAGGNQPEIEDAITIDATMADRNEGEAAQVFSQEPQRQMLEMLREWKRGNSERHAAALRKVAMIDHEMQSIRERLRELAAERVEAQLVCDRMSAQHASINIIVND</sequence>
<organism evidence="3">
    <name type="scientific">Anoplophora glabripennis</name>
    <name type="common">Asian longhorn beetle</name>
    <name type="synonym">Anoplophora nobilis</name>
    <dbReference type="NCBI Taxonomy" id="217634"/>
    <lineage>
        <taxon>Eukaryota</taxon>
        <taxon>Metazoa</taxon>
        <taxon>Ecdysozoa</taxon>
        <taxon>Arthropoda</taxon>
        <taxon>Hexapoda</taxon>
        <taxon>Insecta</taxon>
        <taxon>Pterygota</taxon>
        <taxon>Neoptera</taxon>
        <taxon>Endopterygota</taxon>
        <taxon>Coleoptera</taxon>
        <taxon>Polyphaga</taxon>
        <taxon>Cucujiformia</taxon>
        <taxon>Chrysomeloidea</taxon>
        <taxon>Cerambycidae</taxon>
        <taxon>Lamiinae</taxon>
        <taxon>Lamiini</taxon>
        <taxon>Anoplophora</taxon>
    </lineage>
</organism>